<keyword evidence="2" id="KW-1185">Reference proteome</keyword>
<evidence type="ECO:0000313" key="2">
    <source>
        <dbReference type="Proteomes" id="UP000286246"/>
    </source>
</evidence>
<organism evidence="1 2">
    <name type="scientific">Sphingobacterium detergens</name>
    <dbReference type="NCBI Taxonomy" id="1145106"/>
    <lineage>
        <taxon>Bacteria</taxon>
        <taxon>Pseudomonadati</taxon>
        <taxon>Bacteroidota</taxon>
        <taxon>Sphingobacteriia</taxon>
        <taxon>Sphingobacteriales</taxon>
        <taxon>Sphingobacteriaceae</taxon>
        <taxon>Sphingobacterium</taxon>
    </lineage>
</organism>
<dbReference type="Proteomes" id="UP000286246">
    <property type="component" value="Unassembled WGS sequence"/>
</dbReference>
<reference evidence="1 2" key="1">
    <citation type="submission" date="2018-09" db="EMBL/GenBank/DDBJ databases">
        <title>Genomic Encyclopedia of Type Strains, Phase III (KMG-III): the genomes of soil and plant-associated and newly described type strains.</title>
        <authorList>
            <person name="Whitman W."/>
        </authorList>
    </citation>
    <scope>NUCLEOTIDE SEQUENCE [LARGE SCALE GENOMIC DNA]</scope>
    <source>
        <strain evidence="1 2">CECT 7938</strain>
    </source>
</reference>
<gene>
    <name evidence="1" type="ORF">DFQ12_0394</name>
</gene>
<evidence type="ECO:0008006" key="3">
    <source>
        <dbReference type="Google" id="ProtNLM"/>
    </source>
</evidence>
<accession>A0A420BFS9</accession>
<sequence>MPALLVPVTFQTKMKNQLLTTQKFKIATGLLLSSLYLSSCTKTEIQPYEPESMARISSFKIVNTSKEVIGAIDNDAKTITVTLPEGLYMSSLEPEIKVATGATLKQGSDTLITNMVDYFSKGRTIQYPVTATDGSTATYTLIVKSDQPSLNLQEVSSNSNEPVVYDQSYWYTSNDIYIYNNFASYPYIATYESDLELVRASLVDKDGKEYPFNIAVTGTPPSIEKSYMHLVLNDIKGRVTGSGSSLTYNKVPAAGDYYVKLRYYSREETLKNPIRIIYNN</sequence>
<dbReference type="AlphaFoldDB" id="A0A420BFS9"/>
<evidence type="ECO:0000313" key="1">
    <source>
        <dbReference type="EMBL" id="RKE55562.1"/>
    </source>
</evidence>
<dbReference type="EMBL" id="RAPY01000001">
    <property type="protein sequence ID" value="RKE55562.1"/>
    <property type="molecule type" value="Genomic_DNA"/>
</dbReference>
<protein>
    <recommendedName>
        <fullName evidence="3">DUF5018 domain-containing protein</fullName>
    </recommendedName>
</protein>
<proteinExistence type="predicted"/>
<name>A0A420BFS9_SPHD1</name>
<comment type="caution">
    <text evidence="1">The sequence shown here is derived from an EMBL/GenBank/DDBJ whole genome shotgun (WGS) entry which is preliminary data.</text>
</comment>
<dbReference type="Gene3D" id="2.60.40.2340">
    <property type="match status" value="1"/>
</dbReference>